<evidence type="ECO:0000313" key="1">
    <source>
        <dbReference type="EMBL" id="GIY70456.1"/>
    </source>
</evidence>
<organism evidence="1 2">
    <name type="scientific">Caerostris extrusa</name>
    <name type="common">Bark spider</name>
    <name type="synonym">Caerostris bankana</name>
    <dbReference type="NCBI Taxonomy" id="172846"/>
    <lineage>
        <taxon>Eukaryota</taxon>
        <taxon>Metazoa</taxon>
        <taxon>Ecdysozoa</taxon>
        <taxon>Arthropoda</taxon>
        <taxon>Chelicerata</taxon>
        <taxon>Arachnida</taxon>
        <taxon>Araneae</taxon>
        <taxon>Araneomorphae</taxon>
        <taxon>Entelegynae</taxon>
        <taxon>Araneoidea</taxon>
        <taxon>Araneidae</taxon>
        <taxon>Caerostris</taxon>
    </lineage>
</organism>
<comment type="caution">
    <text evidence="1">The sequence shown here is derived from an EMBL/GenBank/DDBJ whole genome shotgun (WGS) entry which is preliminary data.</text>
</comment>
<keyword evidence="2" id="KW-1185">Reference proteome</keyword>
<accession>A0AAV4VKR0</accession>
<evidence type="ECO:0000313" key="2">
    <source>
        <dbReference type="Proteomes" id="UP001054945"/>
    </source>
</evidence>
<gene>
    <name evidence="1" type="ORF">CEXT_196241</name>
</gene>
<sequence length="135" mass="16067">MTRQLVRHPFHSLKRCSNECSESIRKGVGWGDSEGGWGWPEPILLCVCQSGWRRGVKVSKRMMAHVKTPDWNSGGGCRWNLIKDGGIGITLQRELSYKMFDWSWEVQPMLRREREREWMSRIYNKRQVYIFTFKR</sequence>
<protein>
    <submittedName>
        <fullName evidence="1">Uncharacterized protein</fullName>
    </submittedName>
</protein>
<name>A0AAV4VKR0_CAEEX</name>
<proteinExistence type="predicted"/>
<dbReference type="Proteomes" id="UP001054945">
    <property type="component" value="Unassembled WGS sequence"/>
</dbReference>
<dbReference type="AlphaFoldDB" id="A0AAV4VKR0"/>
<dbReference type="EMBL" id="BPLR01014669">
    <property type="protein sequence ID" value="GIY70456.1"/>
    <property type="molecule type" value="Genomic_DNA"/>
</dbReference>
<reference evidence="1 2" key="1">
    <citation type="submission" date="2021-06" db="EMBL/GenBank/DDBJ databases">
        <title>Caerostris extrusa draft genome.</title>
        <authorList>
            <person name="Kono N."/>
            <person name="Arakawa K."/>
        </authorList>
    </citation>
    <scope>NUCLEOTIDE SEQUENCE [LARGE SCALE GENOMIC DNA]</scope>
</reference>